<evidence type="ECO:0000256" key="1">
    <source>
        <dbReference type="SAM" id="MobiDB-lite"/>
    </source>
</evidence>
<accession>A0A6L2JK50</accession>
<proteinExistence type="predicted"/>
<dbReference type="SUPFAM" id="SSF57756">
    <property type="entry name" value="Retrovirus zinc finger-like domains"/>
    <property type="match status" value="1"/>
</dbReference>
<feature type="region of interest" description="Disordered" evidence="1">
    <location>
        <begin position="314"/>
        <end position="345"/>
    </location>
</feature>
<dbReference type="GO" id="GO:0008270">
    <property type="term" value="F:zinc ion binding"/>
    <property type="evidence" value="ECO:0007669"/>
    <property type="project" value="InterPro"/>
</dbReference>
<sequence>MGIEQYIQMIDYALWEVIENGATLPKTKVVESVTTEVHITTIEEKAQRRLEKLLETVEKRFGGNAVTKKTQRNLLNSNMKTSLLQAQRFLIKLLIGFKSLNKADLNTMSMDDLYNNLKDLKQIHPNDMEEIDLRWKMAMLTMMARRILKKTGRKQTVNGNVTIGFDKSNVECYNFHKRGHFARECRALRNQDNKHKESSRKSVPMETSTFTSLVSCDGLGRYDWNDQAKEGPNYTLMAFLSLSSDTEISNDSTCSKSCLEIVNLIKSLNDQLLKDLKKSKLLVLGNFMPPTPDLSFTSLDKFVNKHVVENCKAKSSEGEPKVVRKNDDAPINEEWVSDHEEEDVS</sequence>
<protein>
    <submittedName>
        <fullName evidence="2">Uncharacterized protein</fullName>
    </submittedName>
</protein>
<dbReference type="InterPro" id="IPR036875">
    <property type="entry name" value="Znf_CCHC_sf"/>
</dbReference>
<gene>
    <name evidence="2" type="ORF">Tci_009040</name>
</gene>
<comment type="caution">
    <text evidence="2">The sequence shown here is derived from an EMBL/GenBank/DDBJ whole genome shotgun (WGS) entry which is preliminary data.</text>
</comment>
<dbReference type="AlphaFoldDB" id="A0A6L2JK50"/>
<feature type="compositionally biased region" description="Basic and acidic residues" evidence="1">
    <location>
        <begin position="314"/>
        <end position="328"/>
    </location>
</feature>
<dbReference type="EMBL" id="BKCJ010000881">
    <property type="protein sequence ID" value="GEU37062.1"/>
    <property type="molecule type" value="Genomic_DNA"/>
</dbReference>
<evidence type="ECO:0000313" key="2">
    <source>
        <dbReference type="EMBL" id="GEU37062.1"/>
    </source>
</evidence>
<reference evidence="2" key="1">
    <citation type="journal article" date="2019" name="Sci. Rep.">
        <title>Draft genome of Tanacetum cinerariifolium, the natural source of mosquito coil.</title>
        <authorList>
            <person name="Yamashiro T."/>
            <person name="Shiraishi A."/>
            <person name="Satake H."/>
            <person name="Nakayama K."/>
        </authorList>
    </citation>
    <scope>NUCLEOTIDE SEQUENCE</scope>
</reference>
<dbReference type="Gene3D" id="4.10.60.10">
    <property type="entry name" value="Zinc finger, CCHC-type"/>
    <property type="match status" value="1"/>
</dbReference>
<dbReference type="GO" id="GO:0003676">
    <property type="term" value="F:nucleic acid binding"/>
    <property type="evidence" value="ECO:0007669"/>
    <property type="project" value="InterPro"/>
</dbReference>
<name>A0A6L2JK50_TANCI</name>
<organism evidence="2">
    <name type="scientific">Tanacetum cinerariifolium</name>
    <name type="common">Dalmatian daisy</name>
    <name type="synonym">Chrysanthemum cinerariifolium</name>
    <dbReference type="NCBI Taxonomy" id="118510"/>
    <lineage>
        <taxon>Eukaryota</taxon>
        <taxon>Viridiplantae</taxon>
        <taxon>Streptophyta</taxon>
        <taxon>Embryophyta</taxon>
        <taxon>Tracheophyta</taxon>
        <taxon>Spermatophyta</taxon>
        <taxon>Magnoliopsida</taxon>
        <taxon>eudicotyledons</taxon>
        <taxon>Gunneridae</taxon>
        <taxon>Pentapetalae</taxon>
        <taxon>asterids</taxon>
        <taxon>campanulids</taxon>
        <taxon>Asterales</taxon>
        <taxon>Asteraceae</taxon>
        <taxon>Asteroideae</taxon>
        <taxon>Anthemideae</taxon>
        <taxon>Anthemidinae</taxon>
        <taxon>Tanacetum</taxon>
    </lineage>
</organism>